<dbReference type="EMBL" id="BSDR01000001">
    <property type="protein sequence ID" value="GLI34420.1"/>
    <property type="molecule type" value="Genomic_DNA"/>
</dbReference>
<keyword evidence="10" id="KW-0418">Kinase</keyword>
<dbReference type="GO" id="GO:0005524">
    <property type="term" value="F:ATP binding"/>
    <property type="evidence" value="ECO:0007669"/>
    <property type="project" value="UniProtKB-KW"/>
</dbReference>
<protein>
    <recommendedName>
        <fullName evidence="6">Phosphoenolpyruvate synthase</fullName>
        <ecNumber evidence="5">2.7.9.2</ecNumber>
    </recommendedName>
    <alternativeName>
        <fullName evidence="13">Pyruvate, water dikinase</fullName>
    </alternativeName>
</protein>
<keyword evidence="11" id="KW-0067">ATP-binding</keyword>
<evidence type="ECO:0000313" key="17">
    <source>
        <dbReference type="EMBL" id="GLI34420.1"/>
    </source>
</evidence>
<proteinExistence type="inferred from homology"/>
<evidence type="ECO:0000256" key="1">
    <source>
        <dbReference type="ARBA" id="ARBA00001946"/>
    </source>
</evidence>
<keyword evidence="7" id="KW-0808">Transferase</keyword>
<dbReference type="Gene3D" id="3.30.1490.20">
    <property type="entry name" value="ATP-grasp fold, A domain"/>
    <property type="match status" value="1"/>
</dbReference>
<dbReference type="InterPro" id="IPR008279">
    <property type="entry name" value="PEP-util_enz_mobile_dom"/>
</dbReference>
<evidence type="ECO:0000256" key="14">
    <source>
        <dbReference type="ARBA" id="ARBA00047700"/>
    </source>
</evidence>
<evidence type="ECO:0000259" key="16">
    <source>
        <dbReference type="Pfam" id="PF01326"/>
    </source>
</evidence>
<feature type="domain" description="Pyruvate phosphate dikinase AMP/ATP-binding" evidence="16">
    <location>
        <begin position="135"/>
        <end position="443"/>
    </location>
</feature>
<dbReference type="InterPro" id="IPR006319">
    <property type="entry name" value="PEP_synth"/>
</dbReference>
<evidence type="ECO:0000313" key="18">
    <source>
        <dbReference type="Proteomes" id="UP001144372"/>
    </source>
</evidence>
<comment type="similarity">
    <text evidence="4">Belongs to the PEP-utilizing enzyme family.</text>
</comment>
<evidence type="ECO:0000256" key="10">
    <source>
        <dbReference type="ARBA" id="ARBA00022777"/>
    </source>
</evidence>
<dbReference type="PANTHER" id="PTHR43030">
    <property type="entry name" value="PHOSPHOENOLPYRUVATE SYNTHASE"/>
    <property type="match status" value="1"/>
</dbReference>
<dbReference type="SUPFAM" id="SSF56059">
    <property type="entry name" value="Glutathione synthetase ATP-binding domain-like"/>
    <property type="match status" value="1"/>
</dbReference>
<dbReference type="RefSeq" id="WP_281793672.1">
    <property type="nucleotide sequence ID" value="NZ_BSDR01000001.1"/>
</dbReference>
<dbReference type="EC" id="2.7.9.2" evidence="5"/>
<keyword evidence="18" id="KW-1185">Reference proteome</keyword>
<dbReference type="Pfam" id="PF00391">
    <property type="entry name" value="PEP-utilizers"/>
    <property type="match status" value="1"/>
</dbReference>
<evidence type="ECO:0000256" key="3">
    <source>
        <dbReference type="ARBA" id="ARBA00004742"/>
    </source>
</evidence>
<comment type="catalytic activity">
    <reaction evidence="14">
        <text>pyruvate + ATP + H2O = phosphoenolpyruvate + AMP + phosphate + 2 H(+)</text>
        <dbReference type="Rhea" id="RHEA:11364"/>
        <dbReference type="ChEBI" id="CHEBI:15361"/>
        <dbReference type="ChEBI" id="CHEBI:15377"/>
        <dbReference type="ChEBI" id="CHEBI:15378"/>
        <dbReference type="ChEBI" id="CHEBI:30616"/>
        <dbReference type="ChEBI" id="CHEBI:43474"/>
        <dbReference type="ChEBI" id="CHEBI:58702"/>
        <dbReference type="ChEBI" id="CHEBI:456215"/>
        <dbReference type="EC" id="2.7.9.2"/>
    </reaction>
</comment>
<comment type="function">
    <text evidence="2">Catalyzes the phosphorylation of pyruvate to phosphoenolpyruvate.</text>
</comment>
<dbReference type="Gene3D" id="3.30.470.20">
    <property type="entry name" value="ATP-grasp fold, B domain"/>
    <property type="match status" value="1"/>
</dbReference>
<dbReference type="Proteomes" id="UP001144372">
    <property type="component" value="Unassembled WGS sequence"/>
</dbReference>
<evidence type="ECO:0000256" key="4">
    <source>
        <dbReference type="ARBA" id="ARBA00007837"/>
    </source>
</evidence>
<comment type="pathway">
    <text evidence="3">Carbohydrate biosynthesis; gluconeogenesis.</text>
</comment>
<evidence type="ECO:0000256" key="2">
    <source>
        <dbReference type="ARBA" id="ARBA00002988"/>
    </source>
</evidence>
<reference evidence="17" key="1">
    <citation type="submission" date="2022-12" db="EMBL/GenBank/DDBJ databases">
        <title>Reference genome sequencing for broad-spectrum identification of bacterial and archaeal isolates by mass spectrometry.</title>
        <authorList>
            <person name="Sekiguchi Y."/>
            <person name="Tourlousse D.M."/>
        </authorList>
    </citation>
    <scope>NUCLEOTIDE SEQUENCE</scope>
    <source>
        <strain evidence="17">ASRB1</strain>
    </source>
</reference>
<evidence type="ECO:0000256" key="13">
    <source>
        <dbReference type="ARBA" id="ARBA00033470"/>
    </source>
</evidence>
<keyword evidence="17" id="KW-0670">Pyruvate</keyword>
<evidence type="ECO:0000256" key="5">
    <source>
        <dbReference type="ARBA" id="ARBA00011996"/>
    </source>
</evidence>
<comment type="cofactor">
    <cofactor evidence="1">
        <name>Mg(2+)</name>
        <dbReference type="ChEBI" id="CHEBI:18420"/>
    </cofactor>
</comment>
<dbReference type="InterPro" id="IPR002192">
    <property type="entry name" value="PPDK_AMP/ATP-bd"/>
</dbReference>
<evidence type="ECO:0000256" key="8">
    <source>
        <dbReference type="ARBA" id="ARBA00022723"/>
    </source>
</evidence>
<dbReference type="PANTHER" id="PTHR43030:SF1">
    <property type="entry name" value="PHOSPHOENOLPYRUVATE SYNTHASE"/>
    <property type="match status" value="1"/>
</dbReference>
<gene>
    <name evidence="17" type="ORF">DAMNIGENAA_18530</name>
</gene>
<dbReference type="InterPro" id="IPR036637">
    <property type="entry name" value="Phosphohistidine_dom_sf"/>
</dbReference>
<accession>A0A9W6D5B0</accession>
<dbReference type="AlphaFoldDB" id="A0A9W6D5B0"/>
<dbReference type="InterPro" id="IPR013815">
    <property type="entry name" value="ATP_grasp_subdomain_1"/>
</dbReference>
<dbReference type="GO" id="GO:0046872">
    <property type="term" value="F:metal ion binding"/>
    <property type="evidence" value="ECO:0007669"/>
    <property type="project" value="UniProtKB-KW"/>
</dbReference>
<evidence type="ECO:0000256" key="12">
    <source>
        <dbReference type="ARBA" id="ARBA00022842"/>
    </source>
</evidence>
<evidence type="ECO:0000256" key="6">
    <source>
        <dbReference type="ARBA" id="ARBA00021623"/>
    </source>
</evidence>
<dbReference type="GO" id="GO:0008986">
    <property type="term" value="F:pyruvate, water dikinase activity"/>
    <property type="evidence" value="ECO:0007669"/>
    <property type="project" value="UniProtKB-EC"/>
</dbReference>
<evidence type="ECO:0000256" key="7">
    <source>
        <dbReference type="ARBA" id="ARBA00022679"/>
    </source>
</evidence>
<dbReference type="Pfam" id="PF01326">
    <property type="entry name" value="PPDK_N"/>
    <property type="match status" value="1"/>
</dbReference>
<evidence type="ECO:0000256" key="11">
    <source>
        <dbReference type="ARBA" id="ARBA00022840"/>
    </source>
</evidence>
<name>A0A9W6D5B0_9BACT</name>
<evidence type="ECO:0000256" key="9">
    <source>
        <dbReference type="ARBA" id="ARBA00022741"/>
    </source>
</evidence>
<dbReference type="SUPFAM" id="SSF52009">
    <property type="entry name" value="Phosphohistidine domain"/>
    <property type="match status" value="1"/>
</dbReference>
<evidence type="ECO:0000259" key="15">
    <source>
        <dbReference type="Pfam" id="PF00391"/>
    </source>
</evidence>
<keyword evidence="12" id="KW-0460">Magnesium</keyword>
<feature type="domain" description="PEP-utilising enzyme mobile" evidence="15">
    <location>
        <begin position="492"/>
        <end position="558"/>
    </location>
</feature>
<sequence>MKNFLKKILEDWKARKRARAEKALDDLRISYHTFRVLLANNDRSLDLLLNIDRLLTSPAPSRTELSEKIEDLLSITYELVDGLNRLTGNRYARLYEKHDALSTAIRQSLRSISIGSSRAAGCIFLEDLTPDDQSMAGGKAASLAILKQAGLPVPDGFVLSANACKEILMAKHLDSFIRERLSGLEADASRKTYTEGDAEDIRKRILQTELPESLSLDIQKALDRLKEGGEICLSVRSSALVEDHPEHTFAGQFKTVLNVNSFESATTALKEVVASNFSVRSTMYRLNAGLPLAEYDMAVLFQRMVPARAAGVLFTVDPTSPESNRMLISAVSGLGSLAVGGDAPADIYRPLRDEPEREAMDSWATIAQKTRRIIALPQGGIAEEDVPAAQKDAPLLSEAEIFALLEYGHAIESLSGLPQDIEWAISSEGKISILQARPARLAHHDRRSVNLSRGKVLLESGVCASPGRCVGKVKVIRNLKDLDALAEDLSGPVVMVLKQSMVDAARWLPDVAGVVVDFGNPADHLSCVAREYSRPMLTGTGKATEALEEGRWIILEADKTRVLEAPERAWAEVVVRQSTRHRKKSRPAAITRSPDPVSARLRQWIEPLNLTDAYGPTFSIVECKSLHDIIRYSHEMAVMAMFSAGDEVLEDASSVLLRLGEDVPFHFHIIDLGGGVVPGCNRKKMTPNDILSTPLLALWKGITTSGLRWNEPAPVAAVSNLFGRSLLDGAGARPVGSQNYAMITRDYLNLNTRLDYHFAMIDAVCGLNSRANYIRFRFKGGGTSAVQRQRRARFIAEVLQSLDFFTDQREDLVTASIVEVCLEVIQDRLTTLGQLLGFSRLMDAAMLNESLPHKVAQAFLAGDYRLESLKDELALSS</sequence>
<organism evidence="17 18">
    <name type="scientific">Desulforhabdus amnigena</name>
    <dbReference type="NCBI Taxonomy" id="40218"/>
    <lineage>
        <taxon>Bacteria</taxon>
        <taxon>Pseudomonadati</taxon>
        <taxon>Thermodesulfobacteriota</taxon>
        <taxon>Syntrophobacteria</taxon>
        <taxon>Syntrophobacterales</taxon>
        <taxon>Syntrophobacteraceae</taxon>
        <taxon>Desulforhabdus</taxon>
    </lineage>
</organism>
<keyword evidence="8" id="KW-0479">Metal-binding</keyword>
<keyword evidence="9" id="KW-0547">Nucleotide-binding</keyword>
<dbReference type="Gene3D" id="3.50.30.10">
    <property type="entry name" value="Phosphohistidine domain"/>
    <property type="match status" value="1"/>
</dbReference>
<comment type="caution">
    <text evidence="17">The sequence shown here is derived from an EMBL/GenBank/DDBJ whole genome shotgun (WGS) entry which is preliminary data.</text>
</comment>